<dbReference type="EMBL" id="UINC01151947">
    <property type="protein sequence ID" value="SVD45848.1"/>
    <property type="molecule type" value="Genomic_DNA"/>
</dbReference>
<dbReference type="AlphaFoldDB" id="A0A382VIV8"/>
<dbReference type="Gene3D" id="3.40.190.10">
    <property type="entry name" value="Periplasmic binding protein-like II"/>
    <property type="match status" value="2"/>
</dbReference>
<proteinExistence type="predicted"/>
<dbReference type="PANTHER" id="PTHR35841:SF1">
    <property type="entry name" value="PHOSPHONATES-BINDING PERIPLASMIC PROTEIN"/>
    <property type="match status" value="1"/>
</dbReference>
<evidence type="ECO:0000313" key="1">
    <source>
        <dbReference type="EMBL" id="SVD45848.1"/>
    </source>
</evidence>
<dbReference type="SUPFAM" id="SSF53850">
    <property type="entry name" value="Periplasmic binding protein-like II"/>
    <property type="match status" value="1"/>
</dbReference>
<dbReference type="Pfam" id="PF12974">
    <property type="entry name" value="Phosphonate-bd"/>
    <property type="match status" value="1"/>
</dbReference>
<feature type="non-terminal residue" evidence="1">
    <location>
        <position position="233"/>
    </location>
</feature>
<name>A0A382VIV8_9ZZZZ</name>
<dbReference type="PROSITE" id="PS51257">
    <property type="entry name" value="PROKAR_LIPOPROTEIN"/>
    <property type="match status" value="1"/>
</dbReference>
<evidence type="ECO:0008006" key="2">
    <source>
        <dbReference type="Google" id="ProtNLM"/>
    </source>
</evidence>
<dbReference type="PANTHER" id="PTHR35841">
    <property type="entry name" value="PHOSPHONATES-BINDING PERIPLASMIC PROTEIN"/>
    <property type="match status" value="1"/>
</dbReference>
<accession>A0A382VIV8</accession>
<organism evidence="1">
    <name type="scientific">marine metagenome</name>
    <dbReference type="NCBI Taxonomy" id="408172"/>
    <lineage>
        <taxon>unclassified sequences</taxon>
        <taxon>metagenomes</taxon>
        <taxon>ecological metagenomes</taxon>
    </lineage>
</organism>
<reference evidence="1" key="1">
    <citation type="submission" date="2018-05" db="EMBL/GenBank/DDBJ databases">
        <authorList>
            <person name="Lanie J.A."/>
            <person name="Ng W.-L."/>
            <person name="Kazmierczak K.M."/>
            <person name="Andrzejewski T.M."/>
            <person name="Davidsen T.M."/>
            <person name="Wayne K.J."/>
            <person name="Tettelin H."/>
            <person name="Glass J.I."/>
            <person name="Rusch D."/>
            <person name="Podicherti R."/>
            <person name="Tsui H.-C.T."/>
            <person name="Winkler M.E."/>
        </authorList>
    </citation>
    <scope>NUCLEOTIDE SEQUENCE</scope>
</reference>
<gene>
    <name evidence="1" type="ORF">METZ01_LOCUS398702</name>
</gene>
<sequence length="233" mass="24931">MNITYKSIAPVFSSACLAAGTFLFAACGGNNANDDANGTSSDNGLSLKQLVIALKANKNPEKMLAEKESLEKYLSGKLARQVKVIIPTSSAAIVESFKNGTLDIGYLSSTDAARNLDDAAASILLIHLKNGNPHYNSIWLSLKDKDYGSIEDLKDKPVAFASHSSTSGFLIPTWDLSKRGLVGPKKALTDYFAQTIYGTGYVSAVEKVLNGEVEAAAVSDYVYKGDNKYLSDE</sequence>
<protein>
    <recommendedName>
        <fullName evidence="2">Solute-binding protein family 3/N-terminal domain-containing protein</fullName>
    </recommendedName>
</protein>